<dbReference type="EMBL" id="CP151651">
    <property type="protein sequence ID" value="WZP10336.1"/>
    <property type="molecule type" value="Genomic_DNA"/>
</dbReference>
<dbReference type="Proteomes" id="UP001472074">
    <property type="component" value="Chromosome"/>
</dbReference>
<organism evidence="1 2">
    <name type="scientific">Cytobacillus pseudoceanisediminis</name>
    <dbReference type="NCBI Taxonomy" id="3051614"/>
    <lineage>
        <taxon>Bacteria</taxon>
        <taxon>Bacillati</taxon>
        <taxon>Bacillota</taxon>
        <taxon>Bacilli</taxon>
        <taxon>Bacillales</taxon>
        <taxon>Bacillaceae</taxon>
        <taxon>Cytobacillus</taxon>
    </lineage>
</organism>
<gene>
    <name evidence="1" type="ORF">AADC60_17245</name>
</gene>
<accession>A0ABZ2ZT07</accession>
<sequence>MGLYRKRDKSDVLVASLLLSVMIKEDFNIQPPGNDSMGMAEYMIQELITTKKTKVEGKWELIEKNNDEKDECRRKNGS</sequence>
<name>A0ABZ2ZT07_9BACI</name>
<evidence type="ECO:0000313" key="1">
    <source>
        <dbReference type="EMBL" id="WZP10336.1"/>
    </source>
</evidence>
<protein>
    <submittedName>
        <fullName evidence="1">Uncharacterized protein</fullName>
    </submittedName>
</protein>
<keyword evidence="2" id="KW-1185">Reference proteome</keyword>
<dbReference type="RefSeq" id="WP_157888551.1">
    <property type="nucleotide sequence ID" value="NZ_CP151651.1"/>
</dbReference>
<evidence type="ECO:0000313" key="2">
    <source>
        <dbReference type="Proteomes" id="UP001472074"/>
    </source>
</evidence>
<proteinExistence type="predicted"/>
<reference evidence="1 2" key="1">
    <citation type="submission" date="2024-04" db="EMBL/GenBank/DDBJ databases">
        <title>Screening of coral probiotics and analysis of their probiotic properties.</title>
        <authorList>
            <person name="Wang S."/>
        </authorList>
    </citation>
    <scope>NUCLEOTIDE SEQUENCE [LARGE SCALE GENOMIC DNA]</scope>
    <source>
        <strain evidence="1 2">GXU-Z9</strain>
    </source>
</reference>